<evidence type="ECO:0000256" key="2">
    <source>
        <dbReference type="ARBA" id="ARBA00001968"/>
    </source>
</evidence>
<feature type="binding site" evidence="13">
    <location>
        <position position="111"/>
    </location>
    <ligand>
        <name>substrate</name>
    </ligand>
</feature>
<evidence type="ECO:0000256" key="1">
    <source>
        <dbReference type="ARBA" id="ARBA00001342"/>
    </source>
</evidence>
<gene>
    <name evidence="14" type="ORF">E6W39_09510</name>
</gene>
<accession>A0A540W0B3</accession>
<proteinExistence type="inferred from homology"/>
<dbReference type="EMBL" id="VIGB01000003">
    <property type="protein sequence ID" value="TQF02465.1"/>
    <property type="molecule type" value="Genomic_DNA"/>
</dbReference>
<comment type="cofactor">
    <cofactor evidence="13">
        <name>Mg(2+)</name>
        <dbReference type="ChEBI" id="CHEBI:18420"/>
    </cofactor>
</comment>
<dbReference type="RefSeq" id="WP_141633159.1">
    <property type="nucleotide sequence ID" value="NZ_VIGB01000003.1"/>
</dbReference>
<evidence type="ECO:0000256" key="12">
    <source>
        <dbReference type="ARBA" id="ARBA00047973"/>
    </source>
</evidence>
<evidence type="ECO:0000256" key="11">
    <source>
        <dbReference type="ARBA" id="ARBA00032305"/>
    </source>
</evidence>
<evidence type="ECO:0000256" key="4">
    <source>
        <dbReference type="ARBA" id="ARBA00011233"/>
    </source>
</evidence>
<evidence type="ECO:0000256" key="8">
    <source>
        <dbReference type="ARBA" id="ARBA00025046"/>
    </source>
</evidence>
<feature type="binding site" evidence="13">
    <location>
        <position position="112"/>
    </location>
    <ligand>
        <name>Mg(2+)</name>
        <dbReference type="ChEBI" id="CHEBI:18420"/>
    </ligand>
</feature>
<protein>
    <recommendedName>
        <fullName evidence="7">Putative 4-hydroxy-4-methyl-2-oxoglutarate aldolase</fullName>
        <ecNumber evidence="6">4.1.1.112</ecNumber>
        <ecNumber evidence="5">4.1.3.17</ecNumber>
    </recommendedName>
    <alternativeName>
        <fullName evidence="11">Oxaloacetate decarboxylase</fullName>
    </alternativeName>
    <alternativeName>
        <fullName evidence="9">Regulator of ribonuclease activity homolog</fullName>
    </alternativeName>
    <alternativeName>
        <fullName evidence="10">RraA-like protein</fullName>
    </alternativeName>
</protein>
<dbReference type="InterPro" id="IPR005493">
    <property type="entry name" value="RraA/RraA-like"/>
</dbReference>
<dbReference type="GO" id="GO:0008948">
    <property type="term" value="F:oxaloacetate decarboxylase activity"/>
    <property type="evidence" value="ECO:0007669"/>
    <property type="project" value="UniProtKB-EC"/>
</dbReference>
<organism evidence="14 15">
    <name type="scientific">Kitasatospora acidiphila</name>
    <dbReference type="NCBI Taxonomy" id="2567942"/>
    <lineage>
        <taxon>Bacteria</taxon>
        <taxon>Bacillati</taxon>
        <taxon>Actinomycetota</taxon>
        <taxon>Actinomycetes</taxon>
        <taxon>Kitasatosporales</taxon>
        <taxon>Streptomycetaceae</taxon>
        <taxon>Kitasatospora</taxon>
    </lineage>
</organism>
<comment type="catalytic activity">
    <reaction evidence="12">
        <text>oxaloacetate + H(+) = pyruvate + CO2</text>
        <dbReference type="Rhea" id="RHEA:15641"/>
        <dbReference type="ChEBI" id="CHEBI:15361"/>
        <dbReference type="ChEBI" id="CHEBI:15378"/>
        <dbReference type="ChEBI" id="CHEBI:16452"/>
        <dbReference type="ChEBI" id="CHEBI:16526"/>
        <dbReference type="EC" id="4.1.1.112"/>
    </reaction>
</comment>
<dbReference type="CDD" id="cd16841">
    <property type="entry name" value="RraA_family"/>
    <property type="match status" value="1"/>
</dbReference>
<dbReference type="PANTHER" id="PTHR33254:SF4">
    <property type="entry name" value="4-HYDROXY-4-METHYL-2-OXOGLUTARATE ALDOLASE 3-RELATED"/>
    <property type="match status" value="1"/>
</dbReference>
<evidence type="ECO:0000256" key="9">
    <source>
        <dbReference type="ARBA" id="ARBA00029596"/>
    </source>
</evidence>
<dbReference type="EC" id="4.1.1.112" evidence="6"/>
<dbReference type="AlphaFoldDB" id="A0A540W0B3"/>
<keyword evidence="13" id="KW-0460">Magnesium</keyword>
<comment type="caution">
    <text evidence="14">The sequence shown here is derived from an EMBL/GenBank/DDBJ whole genome shotgun (WGS) entry which is preliminary data.</text>
</comment>
<dbReference type="GO" id="GO:0047443">
    <property type="term" value="F:4-hydroxy-4-methyl-2-oxoglutarate aldolase activity"/>
    <property type="evidence" value="ECO:0007669"/>
    <property type="project" value="UniProtKB-EC"/>
</dbReference>
<dbReference type="Proteomes" id="UP000319103">
    <property type="component" value="Unassembled WGS sequence"/>
</dbReference>
<dbReference type="OrthoDB" id="943692at2"/>
<dbReference type="SUPFAM" id="SSF89562">
    <property type="entry name" value="RraA-like"/>
    <property type="match status" value="1"/>
</dbReference>
<comment type="similarity">
    <text evidence="3">Belongs to the class II aldolase/RraA-like family.</text>
</comment>
<comment type="catalytic activity">
    <reaction evidence="1">
        <text>4-hydroxy-4-methyl-2-oxoglutarate = 2 pyruvate</text>
        <dbReference type="Rhea" id="RHEA:22748"/>
        <dbReference type="ChEBI" id="CHEBI:15361"/>
        <dbReference type="ChEBI" id="CHEBI:58276"/>
        <dbReference type="EC" id="4.1.3.17"/>
    </reaction>
</comment>
<evidence type="ECO:0000256" key="10">
    <source>
        <dbReference type="ARBA" id="ARBA00030169"/>
    </source>
</evidence>
<keyword evidence="13" id="KW-0479">Metal-binding</keyword>
<sequence length="236" mass="25136">MDQETLRQRFASLSTAHVADACIRAKLPVRCAPAGMRPLEPGSKVAGRVAPARHVGSVDIFLEVFERHAGLGDVLVVDNAGRLDEACVGDLAVLEAAAAGLSGVVIWGLHRDTAELRAIGLPVFSLGALATGPQRLDARPADAVHGAELGPWRVTSDDVVLGDDDGVIVIAADRADELLTLAESIRDTERRQAERIRSGTTLRAQLRFADYLAARDRDGELTFRAHLRGIGGAIEE</sequence>
<evidence type="ECO:0000313" key="14">
    <source>
        <dbReference type="EMBL" id="TQF02465.1"/>
    </source>
</evidence>
<comment type="cofactor">
    <cofactor evidence="2">
        <name>a divalent metal cation</name>
        <dbReference type="ChEBI" id="CHEBI:60240"/>
    </cofactor>
</comment>
<dbReference type="Gene3D" id="3.50.30.40">
    <property type="entry name" value="Ribonuclease E inhibitor RraA/RraA-like"/>
    <property type="match status" value="1"/>
</dbReference>
<feature type="binding site" evidence="13">
    <location>
        <begin position="89"/>
        <end position="92"/>
    </location>
    <ligand>
        <name>substrate</name>
    </ligand>
</feature>
<dbReference type="InterPro" id="IPR036704">
    <property type="entry name" value="RraA/RraA-like_sf"/>
</dbReference>
<dbReference type="PANTHER" id="PTHR33254">
    <property type="entry name" value="4-HYDROXY-4-METHYL-2-OXOGLUTARATE ALDOLASE 3-RELATED"/>
    <property type="match status" value="1"/>
</dbReference>
<evidence type="ECO:0000256" key="3">
    <source>
        <dbReference type="ARBA" id="ARBA00008621"/>
    </source>
</evidence>
<name>A0A540W0B3_9ACTN</name>
<comment type="subunit">
    <text evidence="4">Homotrimer.</text>
</comment>
<comment type="function">
    <text evidence="8">Catalyzes the aldol cleavage of 4-hydroxy-4-methyl-2-oxoglutarate (HMG) into 2 molecules of pyruvate. Also contains a secondary oxaloacetate (OAA) decarboxylase activity due to the common pyruvate enolate transition state formed following C-C bond cleavage in the retro-aldol and decarboxylation reactions.</text>
</comment>
<evidence type="ECO:0000256" key="7">
    <source>
        <dbReference type="ARBA" id="ARBA00016549"/>
    </source>
</evidence>
<reference evidence="14 15" key="1">
    <citation type="submission" date="2019-06" db="EMBL/GenBank/DDBJ databases">
        <title>Description of Kitasatospora acidophila sp. nov. isolated from pine grove soil, and reclassification of Streptomyces novaecaesareae to Kitasatospora novaeceasareae comb. nov.</title>
        <authorList>
            <person name="Kim M.J."/>
        </authorList>
    </citation>
    <scope>NUCLEOTIDE SEQUENCE [LARGE SCALE GENOMIC DNA]</scope>
    <source>
        <strain evidence="14 15">MMS16-CNU292</strain>
    </source>
</reference>
<evidence type="ECO:0000256" key="6">
    <source>
        <dbReference type="ARBA" id="ARBA00012947"/>
    </source>
</evidence>
<dbReference type="GO" id="GO:0046872">
    <property type="term" value="F:metal ion binding"/>
    <property type="evidence" value="ECO:0007669"/>
    <property type="project" value="UniProtKB-KW"/>
</dbReference>
<evidence type="ECO:0000256" key="5">
    <source>
        <dbReference type="ARBA" id="ARBA00012213"/>
    </source>
</evidence>
<keyword evidence="15" id="KW-1185">Reference proteome</keyword>
<dbReference type="EC" id="4.1.3.17" evidence="5"/>
<evidence type="ECO:0000313" key="15">
    <source>
        <dbReference type="Proteomes" id="UP000319103"/>
    </source>
</evidence>
<evidence type="ECO:0000256" key="13">
    <source>
        <dbReference type="PIRSR" id="PIRSR605493-1"/>
    </source>
</evidence>
<dbReference type="Pfam" id="PF03737">
    <property type="entry name" value="RraA-like"/>
    <property type="match status" value="1"/>
</dbReference>